<dbReference type="AlphaFoldDB" id="A0A401W9D6"/>
<dbReference type="Proteomes" id="UP000286746">
    <property type="component" value="Unassembled WGS sequence"/>
</dbReference>
<feature type="domain" description="N-acetyltransferase" evidence="2">
    <location>
        <begin position="46"/>
        <end position="185"/>
    </location>
</feature>
<dbReference type="CDD" id="cd04301">
    <property type="entry name" value="NAT_SF"/>
    <property type="match status" value="1"/>
</dbReference>
<dbReference type="GO" id="GO:0016747">
    <property type="term" value="F:acyltransferase activity, transferring groups other than amino-acyl groups"/>
    <property type="evidence" value="ECO:0007669"/>
    <property type="project" value="InterPro"/>
</dbReference>
<dbReference type="EMBL" id="BHZD01000001">
    <property type="protein sequence ID" value="GCD45934.1"/>
    <property type="molecule type" value="Genomic_DNA"/>
</dbReference>
<dbReference type="SUPFAM" id="SSF55729">
    <property type="entry name" value="Acyl-CoA N-acyltransferases (Nat)"/>
    <property type="match status" value="1"/>
</dbReference>
<keyword evidence="3" id="KW-0808">Transferase</keyword>
<dbReference type="InterPro" id="IPR000182">
    <property type="entry name" value="GNAT_dom"/>
</dbReference>
<sequence>MTTANKEDAPYGPSAKSGGTENRWRCTGNVWENAGMSDATTTPAQETALTIGAHDAALDKRLEDELDAFNDAATATAGAERAEFSVRVTDTEGELIGGLSAWVWGGLCGIHLLWVREESRAAGWGAKLLRAAEEEAVRRGCDRATVSSYTFQAPGFYERQGYTEVGRVPGMPGGHADVYLYKELKD</sequence>
<dbReference type="InterPro" id="IPR016181">
    <property type="entry name" value="Acyl_CoA_acyltransferase"/>
</dbReference>
<keyword evidence="4" id="KW-1185">Reference proteome</keyword>
<evidence type="ECO:0000259" key="2">
    <source>
        <dbReference type="PROSITE" id="PS51186"/>
    </source>
</evidence>
<evidence type="ECO:0000256" key="1">
    <source>
        <dbReference type="SAM" id="MobiDB-lite"/>
    </source>
</evidence>
<comment type="caution">
    <text evidence="3">The sequence shown here is derived from an EMBL/GenBank/DDBJ whole genome shotgun (WGS) entry which is preliminary data.</text>
</comment>
<proteinExistence type="predicted"/>
<name>A0A401W9D6_STREY</name>
<gene>
    <name evidence="3" type="ORF">GKJPGBOP_05677</name>
</gene>
<feature type="region of interest" description="Disordered" evidence="1">
    <location>
        <begin position="1"/>
        <end position="23"/>
    </location>
</feature>
<dbReference type="Pfam" id="PF00583">
    <property type="entry name" value="Acetyltransf_1"/>
    <property type="match status" value="1"/>
</dbReference>
<reference evidence="3 4" key="1">
    <citation type="submission" date="2018-11" db="EMBL/GenBank/DDBJ databases">
        <title>Whole genome sequence of Streptomyces paromomycinus NBRC 15454(T).</title>
        <authorList>
            <person name="Komaki H."/>
            <person name="Tamura T."/>
        </authorList>
    </citation>
    <scope>NUCLEOTIDE SEQUENCE [LARGE SCALE GENOMIC DNA]</scope>
    <source>
        <strain evidence="3 4">NBRC 15454</strain>
    </source>
</reference>
<evidence type="ECO:0000313" key="4">
    <source>
        <dbReference type="Proteomes" id="UP000286746"/>
    </source>
</evidence>
<protein>
    <submittedName>
        <fullName evidence="3">N-acetyltransferase</fullName>
    </submittedName>
</protein>
<dbReference type="PROSITE" id="PS51186">
    <property type="entry name" value="GNAT"/>
    <property type="match status" value="1"/>
</dbReference>
<accession>A0A401W9D6</accession>
<evidence type="ECO:0000313" key="3">
    <source>
        <dbReference type="EMBL" id="GCD45934.1"/>
    </source>
</evidence>
<dbReference type="Gene3D" id="3.40.630.30">
    <property type="match status" value="1"/>
</dbReference>
<organism evidence="3 4">
    <name type="scientific">Streptomyces paromomycinus</name>
    <name type="common">Streptomyces rimosus subsp. paromomycinus</name>
    <dbReference type="NCBI Taxonomy" id="92743"/>
    <lineage>
        <taxon>Bacteria</taxon>
        <taxon>Bacillati</taxon>
        <taxon>Actinomycetota</taxon>
        <taxon>Actinomycetes</taxon>
        <taxon>Kitasatosporales</taxon>
        <taxon>Streptomycetaceae</taxon>
        <taxon>Streptomyces</taxon>
    </lineage>
</organism>